<dbReference type="PANTHER" id="PTHR11012">
    <property type="entry name" value="PROTEIN KINASE-LIKE DOMAIN-CONTAINING"/>
    <property type="match status" value="1"/>
</dbReference>
<name>A0AAD5SXF1_9FUNG</name>
<reference evidence="1" key="1">
    <citation type="submission" date="2020-05" db="EMBL/GenBank/DDBJ databases">
        <title>Phylogenomic resolution of chytrid fungi.</title>
        <authorList>
            <person name="Stajich J.E."/>
            <person name="Amses K."/>
            <person name="Simmons R."/>
            <person name="Seto K."/>
            <person name="Myers J."/>
            <person name="Bonds A."/>
            <person name="Quandt C.A."/>
            <person name="Barry K."/>
            <person name="Liu P."/>
            <person name="Grigoriev I."/>
            <person name="Longcore J.E."/>
            <person name="James T.Y."/>
        </authorList>
    </citation>
    <scope>NUCLEOTIDE SEQUENCE</scope>
    <source>
        <strain evidence="1">JEL0513</strain>
    </source>
</reference>
<dbReference type="InterPro" id="IPR004119">
    <property type="entry name" value="EcKL"/>
</dbReference>
<comment type="caution">
    <text evidence="1">The sequence shown here is derived from an EMBL/GenBank/DDBJ whole genome shotgun (WGS) entry which is preliminary data.</text>
</comment>
<proteinExistence type="predicted"/>
<accession>A0AAD5SXF1</accession>
<evidence type="ECO:0008006" key="3">
    <source>
        <dbReference type="Google" id="ProtNLM"/>
    </source>
</evidence>
<dbReference type="Proteomes" id="UP001211907">
    <property type="component" value="Unassembled WGS sequence"/>
</dbReference>
<dbReference type="InterPro" id="IPR011009">
    <property type="entry name" value="Kinase-like_dom_sf"/>
</dbReference>
<sequence>MQDFVAVGRDIHVAQLWDGYGTIVRRRYKHLLAEPPRFLHTVVKTIKLPAKKSKPSQSSTRKLISYAVERFFYSWLENSSIMFPYSFRTAKIYDIGDEYLILEDLVAAGYARSFDSALSDTREIYAVLKWLAEFHAYFWGIQVGATPQTMESSFKCADGVWETGSYWYLATRQSEFESLTSEWKALGLKVDELIEAIPDKFKTVIHGDAKTENCLINETGDVALYDFQYVGYGSGMKDVLSKKDQLGCRILEEYSFEIMKYHYELCLIDWLRFIKGWGLWGDHKFVEQKVDKIKWKF</sequence>
<evidence type="ECO:0000313" key="2">
    <source>
        <dbReference type="Proteomes" id="UP001211907"/>
    </source>
</evidence>
<dbReference type="PANTHER" id="PTHR11012:SF30">
    <property type="entry name" value="PROTEIN KINASE-LIKE DOMAIN-CONTAINING"/>
    <property type="match status" value="1"/>
</dbReference>
<dbReference type="SUPFAM" id="SSF56112">
    <property type="entry name" value="Protein kinase-like (PK-like)"/>
    <property type="match status" value="1"/>
</dbReference>
<dbReference type="EMBL" id="JADGJH010001247">
    <property type="protein sequence ID" value="KAJ3116145.1"/>
    <property type="molecule type" value="Genomic_DNA"/>
</dbReference>
<gene>
    <name evidence="1" type="ORF">HK100_001143</name>
</gene>
<dbReference type="Pfam" id="PF02958">
    <property type="entry name" value="EcKL"/>
    <property type="match status" value="1"/>
</dbReference>
<dbReference type="AlphaFoldDB" id="A0AAD5SXF1"/>
<protein>
    <recommendedName>
        <fullName evidence="3">CHK kinase-like domain-containing protein</fullName>
    </recommendedName>
</protein>
<organism evidence="1 2">
    <name type="scientific">Physocladia obscura</name>
    <dbReference type="NCBI Taxonomy" id="109957"/>
    <lineage>
        <taxon>Eukaryota</taxon>
        <taxon>Fungi</taxon>
        <taxon>Fungi incertae sedis</taxon>
        <taxon>Chytridiomycota</taxon>
        <taxon>Chytridiomycota incertae sedis</taxon>
        <taxon>Chytridiomycetes</taxon>
        <taxon>Chytridiales</taxon>
        <taxon>Chytriomycetaceae</taxon>
        <taxon>Physocladia</taxon>
    </lineage>
</organism>
<keyword evidence="2" id="KW-1185">Reference proteome</keyword>
<evidence type="ECO:0000313" key="1">
    <source>
        <dbReference type="EMBL" id="KAJ3116145.1"/>
    </source>
</evidence>
<dbReference type="Gene3D" id="3.90.1200.10">
    <property type="match status" value="1"/>
</dbReference>